<dbReference type="Pfam" id="PF03087">
    <property type="entry name" value="BPS1"/>
    <property type="match status" value="2"/>
</dbReference>
<sequence>MAPSFARSISFPLSPSRSSSSKHQQPARTAPAYHARSVSLPCRSHPILLHLHTHIRAVRAWAQDPTSAAQGLAHVDALHAALGDLLDLPEAQAVLSAGAANDRLLDAFLRLADAHGSFQEAVVDLKRDVAEALAAIRRRDGARLASALSAAEVEVAGLLAEAAAATASASAALFNTVAAMSASASAAACSFKRTAALMCLIKKVPKEEKETMALMEQLEELEECIDELESGSEKVFRSLVQTRVALLNVHTNIF</sequence>
<dbReference type="GO" id="GO:0048367">
    <property type="term" value="P:shoot system development"/>
    <property type="evidence" value="ECO:0007669"/>
    <property type="project" value="InterPro"/>
</dbReference>
<dbReference type="GO" id="GO:0048364">
    <property type="term" value="P:root development"/>
    <property type="evidence" value="ECO:0007669"/>
    <property type="project" value="InterPro"/>
</dbReference>
<organism evidence="2 3">
    <name type="scientific">Panicum virgatum</name>
    <name type="common">Blackwell switchgrass</name>
    <dbReference type="NCBI Taxonomy" id="38727"/>
    <lineage>
        <taxon>Eukaryota</taxon>
        <taxon>Viridiplantae</taxon>
        <taxon>Streptophyta</taxon>
        <taxon>Embryophyta</taxon>
        <taxon>Tracheophyta</taxon>
        <taxon>Spermatophyta</taxon>
        <taxon>Magnoliopsida</taxon>
        <taxon>Liliopsida</taxon>
        <taxon>Poales</taxon>
        <taxon>Poaceae</taxon>
        <taxon>PACMAD clade</taxon>
        <taxon>Panicoideae</taxon>
        <taxon>Panicodae</taxon>
        <taxon>Paniceae</taxon>
        <taxon>Panicinae</taxon>
        <taxon>Panicum</taxon>
        <taxon>Panicum sect. Hiantes</taxon>
    </lineage>
</organism>
<feature type="region of interest" description="Disordered" evidence="1">
    <location>
        <begin position="1"/>
        <end position="34"/>
    </location>
</feature>
<protein>
    <submittedName>
        <fullName evidence="2">Uncharacterized protein</fullName>
    </submittedName>
</protein>
<dbReference type="InterPro" id="IPR004320">
    <property type="entry name" value="BPS1_pln"/>
</dbReference>
<dbReference type="Proteomes" id="UP000823388">
    <property type="component" value="Chromosome 4N"/>
</dbReference>
<keyword evidence="3" id="KW-1185">Reference proteome</keyword>
<dbReference type="PANTHER" id="PTHR33070:SF49">
    <property type="entry name" value="OS06G0725500 PROTEIN"/>
    <property type="match status" value="1"/>
</dbReference>
<comment type="caution">
    <text evidence="2">The sequence shown here is derived from an EMBL/GenBank/DDBJ whole genome shotgun (WGS) entry which is preliminary data.</text>
</comment>
<feature type="compositionally biased region" description="Low complexity" evidence="1">
    <location>
        <begin position="7"/>
        <end position="21"/>
    </location>
</feature>
<name>A0A8T0TKV6_PANVG</name>
<proteinExistence type="predicted"/>
<dbReference type="EMBL" id="CM029044">
    <property type="protein sequence ID" value="KAG2608589.1"/>
    <property type="molecule type" value="Genomic_DNA"/>
</dbReference>
<evidence type="ECO:0000313" key="2">
    <source>
        <dbReference type="EMBL" id="KAG2608589.1"/>
    </source>
</evidence>
<evidence type="ECO:0000256" key="1">
    <source>
        <dbReference type="SAM" id="MobiDB-lite"/>
    </source>
</evidence>
<reference evidence="2" key="1">
    <citation type="submission" date="2020-05" db="EMBL/GenBank/DDBJ databases">
        <title>WGS assembly of Panicum virgatum.</title>
        <authorList>
            <person name="Lovell J.T."/>
            <person name="Jenkins J."/>
            <person name="Shu S."/>
            <person name="Juenger T.E."/>
            <person name="Schmutz J."/>
        </authorList>
    </citation>
    <scope>NUCLEOTIDE SEQUENCE</scope>
    <source>
        <strain evidence="2">AP13</strain>
    </source>
</reference>
<dbReference type="AlphaFoldDB" id="A0A8T0TKV6"/>
<accession>A0A8T0TKV6</accession>
<gene>
    <name evidence="2" type="ORF">PVAP13_4NG341600</name>
</gene>
<evidence type="ECO:0000313" key="3">
    <source>
        <dbReference type="Proteomes" id="UP000823388"/>
    </source>
</evidence>
<dbReference type="PANTHER" id="PTHR33070">
    <property type="entry name" value="OS06G0725500 PROTEIN"/>
    <property type="match status" value="1"/>
</dbReference>